<dbReference type="Gene3D" id="3.40.50.720">
    <property type="entry name" value="NAD(P)-binding Rossmann-like Domain"/>
    <property type="match status" value="1"/>
</dbReference>
<dbReference type="InterPro" id="IPR001509">
    <property type="entry name" value="Epimerase_deHydtase"/>
</dbReference>
<keyword evidence="1" id="KW-0520">NAD</keyword>
<keyword evidence="4" id="KW-1185">Reference proteome</keyword>
<dbReference type="Pfam" id="PF01370">
    <property type="entry name" value="Epimerase"/>
    <property type="match status" value="1"/>
</dbReference>
<dbReference type="EMBL" id="JAPWGY010000003">
    <property type="protein sequence ID" value="MCZ4281548.1"/>
    <property type="molecule type" value="Genomic_DNA"/>
</dbReference>
<proteinExistence type="predicted"/>
<evidence type="ECO:0000313" key="4">
    <source>
        <dbReference type="Proteomes" id="UP001069802"/>
    </source>
</evidence>
<protein>
    <submittedName>
        <fullName evidence="3">SDR family oxidoreductase</fullName>
    </submittedName>
</protein>
<gene>
    <name evidence="3" type="ORF">O4H49_12215</name>
</gene>
<dbReference type="Proteomes" id="UP001069802">
    <property type="component" value="Unassembled WGS sequence"/>
</dbReference>
<sequence length="295" mass="33093">MTDTTKHLFCFGLGYSALVFARRLLAKGWRVSGTVRPGADKDRGKMDALRAEGIMVWPFDRDAVLPNADEALLGVTHILTSVPPDAEGDAVFDHHVTDILACKSLKWFGYLSTTGVYGNRDGGLVHEEDVLHPSSTRSQRRAKAELQWQQLFHEENLPLQIFRLAGIYGPGRSPIDSIRRGRVKQRINKPGHIFSRIHVEDIANVLEASLERPDPGRIYNVCDNAPEEPWRVTTRACELIGIAPPPLVSFEAADMTPMARSFWLDNKRVDNSRMLHELGVVLQYPDYETGLQSLL</sequence>
<feature type="domain" description="NAD-dependent epimerase/dehydratase" evidence="2">
    <location>
        <begin position="104"/>
        <end position="222"/>
    </location>
</feature>
<comment type="caution">
    <text evidence="3">The sequence shown here is derived from an EMBL/GenBank/DDBJ whole genome shotgun (WGS) entry which is preliminary data.</text>
</comment>
<evidence type="ECO:0000313" key="3">
    <source>
        <dbReference type="EMBL" id="MCZ4281548.1"/>
    </source>
</evidence>
<name>A0ABT4LKC5_9PROT</name>
<dbReference type="CDD" id="cd05266">
    <property type="entry name" value="SDR_a4"/>
    <property type="match status" value="1"/>
</dbReference>
<evidence type="ECO:0000259" key="2">
    <source>
        <dbReference type="Pfam" id="PF01370"/>
    </source>
</evidence>
<organism evidence="3 4">
    <name type="scientific">Kiloniella laminariae</name>
    <dbReference type="NCBI Taxonomy" id="454162"/>
    <lineage>
        <taxon>Bacteria</taxon>
        <taxon>Pseudomonadati</taxon>
        <taxon>Pseudomonadota</taxon>
        <taxon>Alphaproteobacteria</taxon>
        <taxon>Rhodospirillales</taxon>
        <taxon>Kiloniellaceae</taxon>
        <taxon>Kiloniella</taxon>
    </lineage>
</organism>
<dbReference type="PANTHER" id="PTHR43574">
    <property type="entry name" value="EPIMERASE-RELATED"/>
    <property type="match status" value="1"/>
</dbReference>
<reference evidence="3" key="1">
    <citation type="submission" date="2022-12" db="EMBL/GenBank/DDBJ databases">
        <title>Bacterial isolates from different developmental stages of Nematostella vectensis.</title>
        <authorList>
            <person name="Fraune S."/>
        </authorList>
    </citation>
    <scope>NUCLEOTIDE SEQUENCE</scope>
    <source>
        <strain evidence="3">G21630-S1</strain>
    </source>
</reference>
<accession>A0ABT4LKC5</accession>
<dbReference type="SUPFAM" id="SSF51735">
    <property type="entry name" value="NAD(P)-binding Rossmann-fold domains"/>
    <property type="match status" value="1"/>
</dbReference>
<evidence type="ECO:0000256" key="1">
    <source>
        <dbReference type="ARBA" id="ARBA00023027"/>
    </source>
</evidence>
<dbReference type="RefSeq" id="WP_269423696.1">
    <property type="nucleotide sequence ID" value="NZ_JAPWGY010000003.1"/>
</dbReference>
<dbReference type="InterPro" id="IPR036291">
    <property type="entry name" value="NAD(P)-bd_dom_sf"/>
</dbReference>